<name>A0A2P2E3D1_9LEPT</name>
<dbReference type="Proteomes" id="UP000245133">
    <property type="component" value="Unassembled WGS sequence"/>
</dbReference>
<dbReference type="RefSeq" id="WP_209452054.1">
    <property type="nucleotide sequence ID" value="NZ_BFBB01000008.1"/>
</dbReference>
<protein>
    <submittedName>
        <fullName evidence="1">TRL-like family protein</fullName>
    </submittedName>
</protein>
<dbReference type="EMBL" id="BFBB01000008">
    <property type="protein sequence ID" value="GBF51390.1"/>
    <property type="molecule type" value="Genomic_DNA"/>
</dbReference>
<accession>A0A2P2E3D1</accession>
<sequence length="99" mass="10902">MLVSLYLQCINLGNTQGVGPRGILYAEYKLGYFENTQPNASTKIGKACITRYFFFFSNGDSSTEAAARQAGITQIKSMHKEVKNFLSIYTTLCTVVSGN</sequence>
<keyword evidence="2" id="KW-1185">Reference proteome</keyword>
<evidence type="ECO:0000313" key="2">
    <source>
        <dbReference type="Proteomes" id="UP000245133"/>
    </source>
</evidence>
<comment type="caution">
    <text evidence="1">The sequence shown here is derived from an EMBL/GenBank/DDBJ whole genome shotgun (WGS) entry which is preliminary data.</text>
</comment>
<dbReference type="AlphaFoldDB" id="A0A2P2E3D1"/>
<proteinExistence type="predicted"/>
<dbReference type="Pfam" id="PF13146">
    <property type="entry name" value="TRL"/>
    <property type="match status" value="1"/>
</dbReference>
<evidence type="ECO:0000313" key="1">
    <source>
        <dbReference type="EMBL" id="GBF51390.1"/>
    </source>
</evidence>
<dbReference type="InterPro" id="IPR025113">
    <property type="entry name" value="TRL-like"/>
</dbReference>
<gene>
    <name evidence="1" type="ORF">LPTSP4_29260</name>
</gene>
<organism evidence="1 2">
    <name type="scientific">Leptospira ryugenii</name>
    <dbReference type="NCBI Taxonomy" id="1917863"/>
    <lineage>
        <taxon>Bacteria</taxon>
        <taxon>Pseudomonadati</taxon>
        <taxon>Spirochaetota</taxon>
        <taxon>Spirochaetia</taxon>
        <taxon>Leptospirales</taxon>
        <taxon>Leptospiraceae</taxon>
        <taxon>Leptospira</taxon>
    </lineage>
</organism>
<reference evidence="1 2" key="1">
    <citation type="submission" date="2018-02" db="EMBL/GenBank/DDBJ databases">
        <title>Novel Leptospira species isolated from soil and water in Japan.</title>
        <authorList>
            <person name="Nakao R."/>
            <person name="Masuzawa T."/>
        </authorList>
    </citation>
    <scope>NUCLEOTIDE SEQUENCE [LARGE SCALE GENOMIC DNA]</scope>
    <source>
        <strain evidence="1 2">YH101</strain>
    </source>
</reference>